<sequence>FDVNSDDDEDDNIYNVVKDVKIGEIDDGKDAEKLVVLEEGKNKRKSSAREKLKLLKYTTRITFDEEGNPDNKDSDDDKGGLNIKQALQRMKEQDKIDKELQRQKIKQQHREKRLKLKEQRRQAELEKRNQDKQKMSRDSDAASEGKSEDEETDNENTSADEEV</sequence>
<feature type="compositionally biased region" description="Basic and acidic residues" evidence="1">
    <location>
        <begin position="116"/>
        <end position="146"/>
    </location>
</feature>
<feature type="compositionally biased region" description="Acidic residues" evidence="1">
    <location>
        <begin position="147"/>
        <end position="163"/>
    </location>
</feature>
<protein>
    <submittedName>
        <fullName evidence="2">Uncharacterized protein</fullName>
    </submittedName>
</protein>
<evidence type="ECO:0000256" key="1">
    <source>
        <dbReference type="SAM" id="MobiDB-lite"/>
    </source>
</evidence>
<proteinExistence type="predicted"/>
<evidence type="ECO:0000313" key="3">
    <source>
        <dbReference type="Proteomes" id="UP000678393"/>
    </source>
</evidence>
<comment type="caution">
    <text evidence="2">The sequence shown here is derived from an EMBL/GenBank/DDBJ whole genome shotgun (WGS) entry which is preliminary data.</text>
</comment>
<feature type="non-terminal residue" evidence="2">
    <location>
        <position position="1"/>
    </location>
</feature>
<feature type="compositionally biased region" description="Basic and acidic residues" evidence="1">
    <location>
        <begin position="89"/>
        <end position="102"/>
    </location>
</feature>
<feature type="non-terminal residue" evidence="2">
    <location>
        <position position="163"/>
    </location>
</feature>
<gene>
    <name evidence="2" type="ORF">CUNI_LOCUS9418</name>
</gene>
<keyword evidence="3" id="KW-1185">Reference proteome</keyword>
<dbReference type="EMBL" id="CAJHNH020001635">
    <property type="protein sequence ID" value="CAG5123860.1"/>
    <property type="molecule type" value="Genomic_DNA"/>
</dbReference>
<dbReference type="AlphaFoldDB" id="A0A8S3Z7Y0"/>
<evidence type="ECO:0000313" key="2">
    <source>
        <dbReference type="EMBL" id="CAG5123860.1"/>
    </source>
</evidence>
<feature type="compositionally biased region" description="Basic residues" evidence="1">
    <location>
        <begin position="103"/>
        <end position="115"/>
    </location>
</feature>
<accession>A0A8S3Z7Y0</accession>
<organism evidence="2 3">
    <name type="scientific">Candidula unifasciata</name>
    <dbReference type="NCBI Taxonomy" id="100452"/>
    <lineage>
        <taxon>Eukaryota</taxon>
        <taxon>Metazoa</taxon>
        <taxon>Spiralia</taxon>
        <taxon>Lophotrochozoa</taxon>
        <taxon>Mollusca</taxon>
        <taxon>Gastropoda</taxon>
        <taxon>Heterobranchia</taxon>
        <taxon>Euthyneura</taxon>
        <taxon>Panpulmonata</taxon>
        <taxon>Eupulmonata</taxon>
        <taxon>Stylommatophora</taxon>
        <taxon>Helicina</taxon>
        <taxon>Helicoidea</taxon>
        <taxon>Geomitridae</taxon>
        <taxon>Candidula</taxon>
    </lineage>
</organism>
<reference evidence="2" key="1">
    <citation type="submission" date="2021-04" db="EMBL/GenBank/DDBJ databases">
        <authorList>
            <consortium name="Molecular Ecology Group"/>
        </authorList>
    </citation>
    <scope>NUCLEOTIDE SEQUENCE</scope>
</reference>
<dbReference type="Proteomes" id="UP000678393">
    <property type="component" value="Unassembled WGS sequence"/>
</dbReference>
<feature type="compositionally biased region" description="Basic and acidic residues" evidence="1">
    <location>
        <begin position="69"/>
        <end position="79"/>
    </location>
</feature>
<name>A0A8S3Z7Y0_9EUPU</name>
<feature type="region of interest" description="Disordered" evidence="1">
    <location>
        <begin position="61"/>
        <end position="163"/>
    </location>
</feature>